<reference evidence="4" key="1">
    <citation type="journal article" date="2006" name="PLoS Biol.">
        <title>Macronuclear genome sequence of the ciliate Tetrahymena thermophila, a model eukaryote.</title>
        <authorList>
            <person name="Eisen J.A."/>
            <person name="Coyne R.S."/>
            <person name="Wu M."/>
            <person name="Wu D."/>
            <person name="Thiagarajan M."/>
            <person name="Wortman J.R."/>
            <person name="Badger J.H."/>
            <person name="Ren Q."/>
            <person name="Amedeo P."/>
            <person name="Jones K.M."/>
            <person name="Tallon L.J."/>
            <person name="Delcher A.L."/>
            <person name="Salzberg S.L."/>
            <person name="Silva J.C."/>
            <person name="Haas B.J."/>
            <person name="Majoros W.H."/>
            <person name="Farzad M."/>
            <person name="Carlton J.M."/>
            <person name="Smith R.K. Jr."/>
            <person name="Garg J."/>
            <person name="Pearlman R.E."/>
            <person name="Karrer K.M."/>
            <person name="Sun L."/>
            <person name="Manning G."/>
            <person name="Elde N.C."/>
            <person name="Turkewitz A.P."/>
            <person name="Asai D.J."/>
            <person name="Wilkes D.E."/>
            <person name="Wang Y."/>
            <person name="Cai H."/>
            <person name="Collins K."/>
            <person name="Stewart B.A."/>
            <person name="Lee S.R."/>
            <person name="Wilamowska K."/>
            <person name="Weinberg Z."/>
            <person name="Ruzzo W.L."/>
            <person name="Wloga D."/>
            <person name="Gaertig J."/>
            <person name="Frankel J."/>
            <person name="Tsao C.-C."/>
            <person name="Gorovsky M.A."/>
            <person name="Keeling P.J."/>
            <person name="Waller R.F."/>
            <person name="Patron N.J."/>
            <person name="Cherry J.M."/>
            <person name="Stover N.A."/>
            <person name="Krieger C.J."/>
            <person name="del Toro C."/>
            <person name="Ryder H.F."/>
            <person name="Williamson S.C."/>
            <person name="Barbeau R.A."/>
            <person name="Hamilton E.P."/>
            <person name="Orias E."/>
        </authorList>
    </citation>
    <scope>NUCLEOTIDE SEQUENCE [LARGE SCALE GENOMIC DNA]</scope>
    <source>
        <strain evidence="4">SB210</strain>
    </source>
</reference>
<evidence type="ECO:0000313" key="4">
    <source>
        <dbReference type="Proteomes" id="UP000009168"/>
    </source>
</evidence>
<evidence type="ECO:0000313" key="3">
    <source>
        <dbReference type="EMBL" id="EAR93183.1"/>
    </source>
</evidence>
<keyword evidence="1" id="KW-1133">Transmembrane helix</keyword>
<feature type="chain" id="PRO_5004201694" evidence="2">
    <location>
        <begin position="19"/>
        <end position="101"/>
    </location>
</feature>
<dbReference type="InParanoid" id="Q239H6"/>
<name>Q239H6_TETTS</name>
<dbReference type="GeneID" id="7842849"/>
<evidence type="ECO:0000256" key="1">
    <source>
        <dbReference type="SAM" id="Phobius"/>
    </source>
</evidence>
<organism evidence="3 4">
    <name type="scientific">Tetrahymena thermophila (strain SB210)</name>
    <dbReference type="NCBI Taxonomy" id="312017"/>
    <lineage>
        <taxon>Eukaryota</taxon>
        <taxon>Sar</taxon>
        <taxon>Alveolata</taxon>
        <taxon>Ciliophora</taxon>
        <taxon>Intramacronucleata</taxon>
        <taxon>Oligohymenophorea</taxon>
        <taxon>Hymenostomatida</taxon>
        <taxon>Tetrahymenina</taxon>
        <taxon>Tetrahymenidae</taxon>
        <taxon>Tetrahymena</taxon>
    </lineage>
</organism>
<gene>
    <name evidence="3" type="ORF">TTHERM_01442800</name>
</gene>
<dbReference type="HOGENOM" id="CLU_2311809_0_0_1"/>
<sequence>MIAKLLFLVSIILSFAYAYEVCGNQDGTQYYCEDGYGCCSTTTCGLNCSGGKNHGFPRYGYALMVLGVVFLLIISLKFCLGLRKKSNKNKIVQRQKPLLQV</sequence>
<dbReference type="EMBL" id="GG662733">
    <property type="protein sequence ID" value="EAR93183.1"/>
    <property type="molecule type" value="Genomic_DNA"/>
</dbReference>
<feature type="transmembrane region" description="Helical" evidence="1">
    <location>
        <begin position="59"/>
        <end position="80"/>
    </location>
</feature>
<dbReference type="AlphaFoldDB" id="Q239H6"/>
<proteinExistence type="predicted"/>
<dbReference type="RefSeq" id="XP_001013428.1">
    <property type="nucleotide sequence ID" value="XM_001013428.1"/>
</dbReference>
<dbReference type="KEGG" id="tet:TTHERM_01442800"/>
<keyword evidence="1 3" id="KW-0812">Transmembrane</keyword>
<dbReference type="Proteomes" id="UP000009168">
    <property type="component" value="Unassembled WGS sequence"/>
</dbReference>
<protein>
    <submittedName>
        <fullName evidence="3">Transmembrane protein, putative</fullName>
    </submittedName>
</protein>
<feature type="signal peptide" evidence="2">
    <location>
        <begin position="1"/>
        <end position="18"/>
    </location>
</feature>
<keyword evidence="2" id="KW-0732">Signal</keyword>
<keyword evidence="4" id="KW-1185">Reference proteome</keyword>
<keyword evidence="1" id="KW-0472">Membrane</keyword>
<accession>Q239H6</accession>
<evidence type="ECO:0000256" key="2">
    <source>
        <dbReference type="SAM" id="SignalP"/>
    </source>
</evidence>